<evidence type="ECO:0000313" key="1">
    <source>
        <dbReference type="EMBL" id="CDW17504.1"/>
    </source>
</evidence>
<dbReference type="EMBL" id="HACA01000143">
    <property type="protein sequence ID" value="CDW17504.1"/>
    <property type="molecule type" value="Transcribed_RNA"/>
</dbReference>
<organism evidence="1">
    <name type="scientific">Lepeophtheirus salmonis</name>
    <name type="common">Salmon louse</name>
    <name type="synonym">Caligus salmonis</name>
    <dbReference type="NCBI Taxonomy" id="72036"/>
    <lineage>
        <taxon>Eukaryota</taxon>
        <taxon>Metazoa</taxon>
        <taxon>Ecdysozoa</taxon>
        <taxon>Arthropoda</taxon>
        <taxon>Crustacea</taxon>
        <taxon>Multicrustacea</taxon>
        <taxon>Hexanauplia</taxon>
        <taxon>Copepoda</taxon>
        <taxon>Siphonostomatoida</taxon>
        <taxon>Caligidae</taxon>
        <taxon>Lepeophtheirus</taxon>
    </lineage>
</organism>
<protein>
    <submittedName>
        <fullName evidence="1">Uncharacterized protein</fullName>
    </submittedName>
</protein>
<sequence>MPILCREEESEILQRLCAGDEKGFPSSVYLWGSASSGKTLLTKQEVGIKSYSSCVQSSVSMGLIYRDLLTYGAHSIVNAFHFSYIN</sequence>
<name>A0A0K2SV64_LEPSM</name>
<dbReference type="AlphaFoldDB" id="A0A0K2SV64"/>
<reference evidence="1" key="1">
    <citation type="submission" date="2014-05" db="EMBL/GenBank/DDBJ databases">
        <authorList>
            <person name="Chronopoulou M."/>
        </authorList>
    </citation>
    <scope>NUCLEOTIDE SEQUENCE</scope>
    <source>
        <tissue evidence="1">Whole organism</tissue>
    </source>
</reference>
<accession>A0A0K2SV64</accession>
<proteinExistence type="predicted"/>
<dbReference type="OrthoDB" id="365981at2759"/>